<dbReference type="RefSeq" id="WP_099152908.1">
    <property type="nucleotide sequence ID" value="NZ_PDUD01000030.1"/>
</dbReference>
<comment type="subcellular location">
    <subcellularLocation>
        <location evidence="1">Cell outer membrane</location>
    </subcellularLocation>
</comment>
<dbReference type="OrthoDB" id="13803at2"/>
<evidence type="ECO:0000256" key="8">
    <source>
        <dbReference type="SAM" id="Coils"/>
    </source>
</evidence>
<keyword evidence="6" id="KW-0472">Membrane</keyword>
<gene>
    <name evidence="10" type="ORF">CRP01_25290</name>
</gene>
<keyword evidence="4" id="KW-1134">Transmembrane beta strand</keyword>
<evidence type="ECO:0000256" key="7">
    <source>
        <dbReference type="ARBA" id="ARBA00023237"/>
    </source>
</evidence>
<protein>
    <recommendedName>
        <fullName evidence="12">TolC family protein</fullName>
    </recommendedName>
</protein>
<keyword evidence="11" id="KW-1185">Reference proteome</keyword>
<dbReference type="Gene3D" id="1.20.1600.10">
    <property type="entry name" value="Outer membrane efflux proteins (OEP)"/>
    <property type="match status" value="1"/>
</dbReference>
<dbReference type="GO" id="GO:0015562">
    <property type="term" value="F:efflux transmembrane transporter activity"/>
    <property type="evidence" value="ECO:0007669"/>
    <property type="project" value="InterPro"/>
</dbReference>
<dbReference type="InterPro" id="IPR003423">
    <property type="entry name" value="OMP_efflux"/>
</dbReference>
<evidence type="ECO:0008006" key="12">
    <source>
        <dbReference type="Google" id="ProtNLM"/>
    </source>
</evidence>
<dbReference type="Proteomes" id="UP000223913">
    <property type="component" value="Unassembled WGS sequence"/>
</dbReference>
<dbReference type="InterPro" id="IPR051906">
    <property type="entry name" value="TolC-like"/>
</dbReference>
<feature type="chain" id="PRO_5012813242" description="TolC family protein" evidence="9">
    <location>
        <begin position="22"/>
        <end position="459"/>
    </location>
</feature>
<evidence type="ECO:0000256" key="3">
    <source>
        <dbReference type="ARBA" id="ARBA00022448"/>
    </source>
</evidence>
<accession>A0A2D0N4Z2</accession>
<dbReference type="GO" id="GO:0015288">
    <property type="term" value="F:porin activity"/>
    <property type="evidence" value="ECO:0007669"/>
    <property type="project" value="TreeGrafter"/>
</dbReference>
<evidence type="ECO:0000256" key="2">
    <source>
        <dbReference type="ARBA" id="ARBA00007613"/>
    </source>
</evidence>
<keyword evidence="9" id="KW-0732">Signal</keyword>
<comment type="similarity">
    <text evidence="2">Belongs to the outer membrane factor (OMF) (TC 1.B.17) family.</text>
</comment>
<evidence type="ECO:0000256" key="1">
    <source>
        <dbReference type="ARBA" id="ARBA00004442"/>
    </source>
</evidence>
<organism evidence="10 11">
    <name type="scientific">Flavilitoribacter nigricans (strain ATCC 23147 / DSM 23189 / NBRC 102662 / NCIMB 1420 / SS-2)</name>
    <name type="common">Lewinella nigricans</name>
    <dbReference type="NCBI Taxonomy" id="1122177"/>
    <lineage>
        <taxon>Bacteria</taxon>
        <taxon>Pseudomonadati</taxon>
        <taxon>Bacteroidota</taxon>
        <taxon>Saprospiria</taxon>
        <taxon>Saprospirales</taxon>
        <taxon>Lewinellaceae</taxon>
        <taxon>Flavilitoribacter</taxon>
    </lineage>
</organism>
<dbReference type="PANTHER" id="PTHR30026">
    <property type="entry name" value="OUTER MEMBRANE PROTEIN TOLC"/>
    <property type="match status" value="1"/>
</dbReference>
<feature type="signal peptide" evidence="9">
    <location>
        <begin position="1"/>
        <end position="21"/>
    </location>
</feature>
<evidence type="ECO:0000313" key="10">
    <source>
        <dbReference type="EMBL" id="PHN03581.1"/>
    </source>
</evidence>
<evidence type="ECO:0000313" key="11">
    <source>
        <dbReference type="Proteomes" id="UP000223913"/>
    </source>
</evidence>
<keyword evidence="8" id="KW-0175">Coiled coil</keyword>
<dbReference type="EMBL" id="PDUD01000030">
    <property type="protein sequence ID" value="PHN03581.1"/>
    <property type="molecule type" value="Genomic_DNA"/>
</dbReference>
<reference evidence="10 11" key="1">
    <citation type="submission" date="2017-10" db="EMBL/GenBank/DDBJ databases">
        <title>The draft genome sequence of Lewinella nigricans NBRC 102662.</title>
        <authorList>
            <person name="Wang K."/>
        </authorList>
    </citation>
    <scope>NUCLEOTIDE SEQUENCE [LARGE SCALE GENOMIC DNA]</scope>
    <source>
        <strain evidence="10 11">NBRC 102662</strain>
    </source>
</reference>
<dbReference type="SUPFAM" id="SSF56954">
    <property type="entry name" value="Outer membrane efflux proteins (OEP)"/>
    <property type="match status" value="1"/>
</dbReference>
<comment type="caution">
    <text evidence="10">The sequence shown here is derived from an EMBL/GenBank/DDBJ whole genome shotgun (WGS) entry which is preliminary data.</text>
</comment>
<feature type="coiled-coil region" evidence="8">
    <location>
        <begin position="353"/>
        <end position="414"/>
    </location>
</feature>
<dbReference type="AlphaFoldDB" id="A0A2D0N4Z2"/>
<keyword evidence="3" id="KW-0813">Transport</keyword>
<proteinExistence type="inferred from homology"/>
<dbReference type="Pfam" id="PF02321">
    <property type="entry name" value="OEP"/>
    <property type="match status" value="1"/>
</dbReference>
<name>A0A2D0N4Z2_FLAN2</name>
<keyword evidence="7" id="KW-0998">Cell outer membrane</keyword>
<evidence type="ECO:0000256" key="5">
    <source>
        <dbReference type="ARBA" id="ARBA00022692"/>
    </source>
</evidence>
<dbReference type="PANTHER" id="PTHR30026:SF21">
    <property type="entry name" value="SLR1270 PROTEIN"/>
    <property type="match status" value="1"/>
</dbReference>
<evidence type="ECO:0000256" key="9">
    <source>
        <dbReference type="SAM" id="SignalP"/>
    </source>
</evidence>
<evidence type="ECO:0000256" key="6">
    <source>
        <dbReference type="ARBA" id="ARBA00023136"/>
    </source>
</evidence>
<keyword evidence="5" id="KW-0812">Transmembrane</keyword>
<evidence type="ECO:0000256" key="4">
    <source>
        <dbReference type="ARBA" id="ARBA00022452"/>
    </source>
</evidence>
<sequence length="459" mass="52161">MIHRITQLTVALLLISWTAMAQETVLDQYVRQALDNNLALQQKGYSYEKSLAALKEAKQLFLPRLSLEARYSLARGGRTIDLPVGDLVNPAYENLNLLNSAAHSASPDYPVIPAYPTIANESINFLRQSEQETKVRVAMPVFNTSILANHRIKQHLTEVEKSSVDIYRRELSKEVKTAYYNFAKAEVAVSIYENALALTQENLRTTESLQRNHKATVDVVYQAQAEVEKVNQQLAEAVKYKKVAQAYFNFLLNRDYEAEIEIDPIHTLPVATLRLDEAQQQARQNREEIQQLNHYLSVADDQVSLNRGNRLPQINLVVDYGIQGTTYEIDRDADFVMGSAVMSWNLFDAPTSAKVQQSKIAKLELEKQKEEVQRQIGLQVVQSYYAIEAARAQIDQAKAEKEAAEKAYQLVDKKFRQGQANLVELTNARTQWTNAQESEVIARYDYHIRQAELARAVAQ</sequence>
<dbReference type="GO" id="GO:1990281">
    <property type="term" value="C:efflux pump complex"/>
    <property type="evidence" value="ECO:0007669"/>
    <property type="project" value="TreeGrafter"/>
</dbReference>
<dbReference type="GO" id="GO:0009279">
    <property type="term" value="C:cell outer membrane"/>
    <property type="evidence" value="ECO:0007669"/>
    <property type="project" value="UniProtKB-SubCell"/>
</dbReference>